<accession>A0ABT7NRN1</accession>
<feature type="chain" id="PRO_5045683585" description="DUF4230 domain-containing protein" evidence="1">
    <location>
        <begin position="22"/>
        <end position="225"/>
    </location>
</feature>
<keyword evidence="1" id="KW-0732">Signal</keyword>
<protein>
    <recommendedName>
        <fullName evidence="4">DUF4230 domain-containing protein</fullName>
    </recommendedName>
</protein>
<reference evidence="2" key="1">
    <citation type="submission" date="2020-06" db="EMBL/GenBank/DDBJ databases">
        <authorList>
            <person name="Dong N."/>
        </authorList>
    </citation>
    <scope>NUCLEOTIDE SEQUENCE</scope>
    <source>
        <strain evidence="2">R1692</strain>
    </source>
</reference>
<evidence type="ECO:0008006" key="4">
    <source>
        <dbReference type="Google" id="ProtNLM"/>
    </source>
</evidence>
<name>A0ABT7NRN1_9SPHI</name>
<gene>
    <name evidence="2" type="ORF">HX018_16220</name>
</gene>
<proteinExistence type="predicted"/>
<reference evidence="2" key="2">
    <citation type="journal article" date="2022" name="Sci. Total Environ.">
        <title>Prevalence, transmission, and molecular epidemiology of tet(X)-positive bacteria among humans, animals, and environmental niches in China: An epidemiological, and genomic-based study.</title>
        <authorList>
            <person name="Dong N."/>
            <person name="Zeng Y."/>
            <person name="Cai C."/>
            <person name="Sun C."/>
            <person name="Lu J."/>
            <person name="Liu C."/>
            <person name="Zhou H."/>
            <person name="Sun Q."/>
            <person name="Shu L."/>
            <person name="Wang H."/>
            <person name="Wang Y."/>
            <person name="Wang S."/>
            <person name="Wu C."/>
            <person name="Chan E.W."/>
            <person name="Chen G."/>
            <person name="Shen Z."/>
            <person name="Chen S."/>
            <person name="Zhang R."/>
        </authorList>
    </citation>
    <scope>NUCLEOTIDE SEQUENCE</scope>
    <source>
        <strain evidence="2">R1692</strain>
    </source>
</reference>
<evidence type="ECO:0000256" key="1">
    <source>
        <dbReference type="SAM" id="SignalP"/>
    </source>
</evidence>
<organism evidence="2 3">
    <name type="scientific">Sphingobacterium hotanense</name>
    <dbReference type="NCBI Taxonomy" id="649196"/>
    <lineage>
        <taxon>Bacteria</taxon>
        <taxon>Pseudomonadati</taxon>
        <taxon>Bacteroidota</taxon>
        <taxon>Sphingobacteriia</taxon>
        <taxon>Sphingobacteriales</taxon>
        <taxon>Sphingobacteriaceae</taxon>
        <taxon>Sphingobacterium</taxon>
    </lineage>
</organism>
<evidence type="ECO:0000313" key="3">
    <source>
        <dbReference type="Proteomes" id="UP001170954"/>
    </source>
</evidence>
<comment type="caution">
    <text evidence="2">The sequence shown here is derived from an EMBL/GenBank/DDBJ whole genome shotgun (WGS) entry which is preliminary data.</text>
</comment>
<feature type="signal peptide" evidence="1">
    <location>
        <begin position="1"/>
        <end position="21"/>
    </location>
</feature>
<sequence>MANFRFIISLLFLLIATTIHAQSSSAREIKEYQVTIKTKNGSVKGLLQQVNEESIDVITSRGARSVSAAAIKEIKIKFDKNRHIQVFEGMSDTGVEMIATSLDDDRSNIRRGELGAPIYDNPEDERTLTDAAGQALLGTATVATALAADQVTRLIYKPSIEAFKVNYEVEKFKDIRKQLALYSIATQASPSYERELQEQLQQTLKVKKMDVKDNPFRNKELIKKR</sequence>
<dbReference type="EMBL" id="JACAGK010000057">
    <property type="protein sequence ID" value="MDM1049786.1"/>
    <property type="molecule type" value="Genomic_DNA"/>
</dbReference>
<keyword evidence="3" id="KW-1185">Reference proteome</keyword>
<dbReference type="RefSeq" id="WP_286652052.1">
    <property type="nucleotide sequence ID" value="NZ_JACAGK010000057.1"/>
</dbReference>
<evidence type="ECO:0000313" key="2">
    <source>
        <dbReference type="EMBL" id="MDM1049786.1"/>
    </source>
</evidence>
<dbReference type="Proteomes" id="UP001170954">
    <property type="component" value="Unassembled WGS sequence"/>
</dbReference>